<sequence>MTEPSAELVDHALIEEAAKKSALLWVRAEAGGPDRALWHAWHEGAVNVVVGGDEQPAPAELGSGAVVRITLRSKDKWGRLVAFPARVEELAPRTEAWQAAAEELKAKRLNSPDFEGVLDRWAASSTVLRLVPSGPSVENPERFPADAHLATPVPTSATTRNPQPAGLPKLLLRKLRKRA</sequence>
<organism evidence="2 3">
    <name type="scientific">Streptacidiphilus monticola</name>
    <dbReference type="NCBI Taxonomy" id="2161674"/>
    <lineage>
        <taxon>Bacteria</taxon>
        <taxon>Bacillati</taxon>
        <taxon>Actinomycetota</taxon>
        <taxon>Actinomycetes</taxon>
        <taxon>Kitasatosporales</taxon>
        <taxon>Streptomycetaceae</taxon>
        <taxon>Streptacidiphilus</taxon>
    </lineage>
</organism>
<feature type="region of interest" description="Disordered" evidence="1">
    <location>
        <begin position="133"/>
        <end position="170"/>
    </location>
</feature>
<dbReference type="RefSeq" id="WP_380583441.1">
    <property type="nucleotide sequence ID" value="NZ_JBHSQJ010000058.1"/>
</dbReference>
<feature type="compositionally biased region" description="Polar residues" evidence="1">
    <location>
        <begin position="153"/>
        <end position="162"/>
    </location>
</feature>
<reference evidence="3" key="1">
    <citation type="journal article" date="2019" name="Int. J. Syst. Evol. Microbiol.">
        <title>The Global Catalogue of Microorganisms (GCM) 10K type strain sequencing project: providing services to taxonomists for standard genome sequencing and annotation.</title>
        <authorList>
            <consortium name="The Broad Institute Genomics Platform"/>
            <consortium name="The Broad Institute Genome Sequencing Center for Infectious Disease"/>
            <person name="Wu L."/>
            <person name="Ma J."/>
        </authorList>
    </citation>
    <scope>NUCLEOTIDE SEQUENCE [LARGE SCALE GENOMIC DNA]</scope>
    <source>
        <strain evidence="3">JCM 4816</strain>
    </source>
</reference>
<keyword evidence="3" id="KW-1185">Reference proteome</keyword>
<proteinExistence type="predicted"/>
<evidence type="ECO:0000313" key="2">
    <source>
        <dbReference type="EMBL" id="MFC5908444.1"/>
    </source>
</evidence>
<comment type="caution">
    <text evidence="2">The sequence shown here is derived from an EMBL/GenBank/DDBJ whole genome shotgun (WGS) entry which is preliminary data.</text>
</comment>
<name>A0ABW1G123_9ACTN</name>
<evidence type="ECO:0000313" key="3">
    <source>
        <dbReference type="Proteomes" id="UP001596174"/>
    </source>
</evidence>
<evidence type="ECO:0000256" key="1">
    <source>
        <dbReference type="SAM" id="MobiDB-lite"/>
    </source>
</evidence>
<dbReference type="EMBL" id="JBHSQJ010000058">
    <property type="protein sequence ID" value="MFC5908444.1"/>
    <property type="molecule type" value="Genomic_DNA"/>
</dbReference>
<gene>
    <name evidence="2" type="ORF">ACFP3V_14630</name>
</gene>
<dbReference type="Proteomes" id="UP001596174">
    <property type="component" value="Unassembled WGS sequence"/>
</dbReference>
<protein>
    <submittedName>
        <fullName evidence="2">Uncharacterized protein</fullName>
    </submittedName>
</protein>
<accession>A0ABW1G123</accession>